<comment type="caution">
    <text evidence="7">The sequence shown here is derived from an EMBL/GenBank/DDBJ whole genome shotgun (WGS) entry which is preliminary data.</text>
</comment>
<dbReference type="EMBL" id="WIPF01000072">
    <property type="protein sequence ID" value="KAF3214534.1"/>
    <property type="molecule type" value="Genomic_DNA"/>
</dbReference>
<sequence length="401" mass="45888">MSQHSRTSYTKNSIDSRTPLPVKVLEQSTTNSRDWEYRETDIDDIITDPRIQNIPTFVFANSDVLRGGAPDLRARLEGYYGMPTDIWSETQWESNGFFGCAGDERVRHKTWFRFLIKMVVQKRNKETGYVETTVFGNPQYDYHWHKMGFFSTWSPKGHQSILCLDCPPEFVGHIRKSLSSVGGESFHIDPYCFHPFIVGGVVSTFDASVWALRDLVRMTEKNRKRDEKMADYEDHFDYLHEISRHVNHSGETLTVATEVMSKMVHRHGTLLTRAEGAPDSHRDAIMQVDDNLDFYQGLLFGFKCRCESMQQRHQSEISLAQSRAVASDAAAMKAIAGLTIVFLPATFVSAIFSMSFFESGAEWGLSPKMWIYWVIAIPVTLITVLLLRKGPKGSIMRFFTF</sequence>
<evidence type="ECO:0000313" key="7">
    <source>
        <dbReference type="EMBL" id="KAF3214534.1"/>
    </source>
</evidence>
<keyword evidence="2 5" id="KW-0812">Transmembrane</keyword>
<dbReference type="EMBL" id="WIWT01000087">
    <property type="protein sequence ID" value="KAF3202548.1"/>
    <property type="molecule type" value="Genomic_DNA"/>
</dbReference>
<organism evidence="7 8">
    <name type="scientific">Orbilia oligospora</name>
    <name type="common">Nematode-trapping fungus</name>
    <name type="synonym">Arthrobotrys oligospora</name>
    <dbReference type="NCBI Taxonomy" id="2813651"/>
    <lineage>
        <taxon>Eukaryota</taxon>
        <taxon>Fungi</taxon>
        <taxon>Dikarya</taxon>
        <taxon>Ascomycota</taxon>
        <taxon>Pezizomycotina</taxon>
        <taxon>Orbiliomycetes</taxon>
        <taxon>Orbiliales</taxon>
        <taxon>Orbiliaceae</taxon>
        <taxon>Orbilia</taxon>
    </lineage>
</organism>
<proteinExistence type="predicted"/>
<name>A0A6G1MM38_ORBOL</name>
<dbReference type="Proteomes" id="UP000614610">
    <property type="component" value="Unassembled WGS sequence"/>
</dbReference>
<evidence type="ECO:0000313" key="8">
    <source>
        <dbReference type="Proteomes" id="UP000483672"/>
    </source>
</evidence>
<evidence type="ECO:0000256" key="4">
    <source>
        <dbReference type="ARBA" id="ARBA00023136"/>
    </source>
</evidence>
<dbReference type="Gene3D" id="1.20.58.340">
    <property type="entry name" value="Magnesium transport protein CorA, transmembrane region"/>
    <property type="match status" value="1"/>
</dbReference>
<feature type="transmembrane region" description="Helical" evidence="5">
    <location>
        <begin position="369"/>
        <end position="387"/>
    </location>
</feature>
<dbReference type="GO" id="GO:0046873">
    <property type="term" value="F:metal ion transmembrane transporter activity"/>
    <property type="evidence" value="ECO:0007669"/>
    <property type="project" value="InterPro"/>
</dbReference>
<evidence type="ECO:0000256" key="1">
    <source>
        <dbReference type="ARBA" id="ARBA00004141"/>
    </source>
</evidence>
<dbReference type="SUPFAM" id="SSF144083">
    <property type="entry name" value="Magnesium transport protein CorA, transmembrane region"/>
    <property type="match status" value="1"/>
</dbReference>
<evidence type="ECO:0000313" key="6">
    <source>
        <dbReference type="EMBL" id="KAF3202548.1"/>
    </source>
</evidence>
<dbReference type="InterPro" id="IPR002523">
    <property type="entry name" value="MgTranspt_CorA/ZnTranspt_ZntB"/>
</dbReference>
<keyword evidence="3 5" id="KW-1133">Transmembrane helix</keyword>
<gene>
    <name evidence="7" type="ORF">TWF191_009715</name>
    <name evidence="6" type="ORF">TWF679_010793</name>
</gene>
<evidence type="ECO:0000256" key="2">
    <source>
        <dbReference type="ARBA" id="ARBA00022692"/>
    </source>
</evidence>
<reference evidence="7 8" key="1">
    <citation type="submission" date="2019-06" db="EMBL/GenBank/DDBJ databases">
        <authorList>
            <person name="Palmer J.M."/>
        </authorList>
    </citation>
    <scope>NUCLEOTIDE SEQUENCE [LARGE SCALE GENOMIC DNA]</scope>
    <source>
        <strain evidence="7 8">TWF191</strain>
        <strain evidence="6">TWF679</strain>
    </source>
</reference>
<accession>A0A6G1MM38</accession>
<comment type="subcellular location">
    <subcellularLocation>
        <location evidence="1">Membrane</location>
        <topology evidence="1">Multi-pass membrane protein</topology>
    </subcellularLocation>
</comment>
<dbReference type="InterPro" id="IPR045863">
    <property type="entry name" value="CorA_TM1_TM2"/>
</dbReference>
<dbReference type="Proteomes" id="UP000483672">
    <property type="component" value="Unassembled WGS sequence"/>
</dbReference>
<evidence type="ECO:0000256" key="5">
    <source>
        <dbReference type="SAM" id="Phobius"/>
    </source>
</evidence>
<dbReference type="GO" id="GO:0016020">
    <property type="term" value="C:membrane"/>
    <property type="evidence" value="ECO:0007669"/>
    <property type="project" value="UniProtKB-SubCell"/>
</dbReference>
<protein>
    <submittedName>
        <fullName evidence="7">Uncharacterized protein</fullName>
    </submittedName>
</protein>
<feature type="transmembrane region" description="Helical" evidence="5">
    <location>
        <begin position="335"/>
        <end position="357"/>
    </location>
</feature>
<dbReference type="OrthoDB" id="2830640at2759"/>
<evidence type="ECO:0000256" key="3">
    <source>
        <dbReference type="ARBA" id="ARBA00022989"/>
    </source>
</evidence>
<keyword evidence="4 5" id="KW-0472">Membrane</keyword>
<dbReference type="AlphaFoldDB" id="A0A6G1MM38"/>
<dbReference type="Pfam" id="PF01544">
    <property type="entry name" value="CorA"/>
    <property type="match status" value="1"/>
</dbReference>